<dbReference type="Proteomes" id="UP000219048">
    <property type="component" value="Unassembled WGS sequence"/>
</dbReference>
<dbReference type="EMBL" id="OBEH01000003">
    <property type="protein sequence ID" value="SNZ00308.1"/>
    <property type="molecule type" value="Genomic_DNA"/>
</dbReference>
<organism evidence="1 2">
    <name type="scientific">Flagellimonas pacifica</name>
    <dbReference type="NCBI Taxonomy" id="1247520"/>
    <lineage>
        <taxon>Bacteria</taxon>
        <taxon>Pseudomonadati</taxon>
        <taxon>Bacteroidota</taxon>
        <taxon>Flavobacteriia</taxon>
        <taxon>Flavobacteriales</taxon>
        <taxon>Flavobacteriaceae</taxon>
        <taxon>Flagellimonas</taxon>
    </lineage>
</organism>
<proteinExistence type="predicted"/>
<evidence type="ECO:0000313" key="2">
    <source>
        <dbReference type="Proteomes" id="UP000219048"/>
    </source>
</evidence>
<evidence type="ECO:0000313" key="1">
    <source>
        <dbReference type="EMBL" id="SNZ00308.1"/>
    </source>
</evidence>
<dbReference type="AlphaFoldDB" id="A0A285MT49"/>
<protein>
    <submittedName>
        <fullName evidence="1">Uncharacterized protein</fullName>
    </submittedName>
</protein>
<sequence length="70" mass="8057">MEFFNNRSVTIFSRLNALVVIIREIGYSVFDEFPESLFFLREKAIDAITKAVLKNKVIGIIIPIIMIKPI</sequence>
<keyword evidence="2" id="KW-1185">Reference proteome</keyword>
<accession>A0A285MT49</accession>
<reference evidence="2" key="1">
    <citation type="submission" date="2017-09" db="EMBL/GenBank/DDBJ databases">
        <authorList>
            <person name="Varghese N."/>
            <person name="Submissions S."/>
        </authorList>
    </citation>
    <scope>NUCLEOTIDE SEQUENCE [LARGE SCALE GENOMIC DNA]</scope>
    <source>
        <strain evidence="2">DSM 25885</strain>
    </source>
</reference>
<name>A0A285MT49_9FLAO</name>
<gene>
    <name evidence="1" type="ORF">SAMN06265377_2128</name>
</gene>